<reference evidence="10" key="1">
    <citation type="submission" date="2013-08" db="EMBL/GenBank/DDBJ databases">
        <authorList>
            <person name="Durkin A.S."/>
            <person name="Haft D.R."/>
            <person name="McCorrison J."/>
            <person name="Torralba M."/>
            <person name="Gillis M."/>
            <person name="Haft D.H."/>
            <person name="Methe B."/>
            <person name="Sutton G."/>
            <person name="Nelson K.E."/>
        </authorList>
    </citation>
    <scope>NUCLEOTIDE SEQUENCE [LARGE SCALE GENOMIC DNA]</scope>
    <source>
        <strain evidence="10">F0233</strain>
    </source>
</reference>
<evidence type="ECO:0000313" key="11">
    <source>
        <dbReference type="Proteomes" id="UP000017052"/>
    </source>
</evidence>
<dbReference type="AlphaFoldDB" id="U2QUZ0"/>
<dbReference type="SUPFAM" id="SSF75625">
    <property type="entry name" value="YebC-like"/>
    <property type="match status" value="1"/>
</dbReference>
<dbReference type="PANTHER" id="PTHR12532">
    <property type="entry name" value="TRANSLATIONAL ACTIVATOR OF CYTOCHROME C OXIDASE 1"/>
    <property type="match status" value="1"/>
</dbReference>
<dbReference type="FunFam" id="1.10.10.200:FF:000002">
    <property type="entry name" value="Probable transcriptional regulatory protein CLM62_37755"/>
    <property type="match status" value="1"/>
</dbReference>
<evidence type="ECO:0000256" key="1">
    <source>
        <dbReference type="ARBA" id="ARBA00008724"/>
    </source>
</evidence>
<keyword evidence="11" id="KW-1185">Reference proteome</keyword>
<keyword evidence="2 6" id="KW-0963">Cytoplasm</keyword>
<dbReference type="GO" id="GO:0006355">
    <property type="term" value="P:regulation of DNA-templated transcription"/>
    <property type="evidence" value="ECO:0007669"/>
    <property type="project" value="UniProtKB-UniRule"/>
</dbReference>
<dbReference type="NCBIfam" id="NF001030">
    <property type="entry name" value="PRK00110.1"/>
    <property type="match status" value="1"/>
</dbReference>
<dbReference type="Pfam" id="PF20772">
    <property type="entry name" value="TACO1_YebC_N"/>
    <property type="match status" value="1"/>
</dbReference>
<dbReference type="InterPro" id="IPR026564">
    <property type="entry name" value="Transcrip_reg_TACO1-like_dom3"/>
</dbReference>
<evidence type="ECO:0000256" key="7">
    <source>
        <dbReference type="SAM" id="MobiDB-lite"/>
    </source>
</evidence>
<organism evidence="10 11">
    <name type="scientific">Propionibacterium acidifaciens F0233</name>
    <dbReference type="NCBI Taxonomy" id="553198"/>
    <lineage>
        <taxon>Bacteria</taxon>
        <taxon>Bacillati</taxon>
        <taxon>Actinomycetota</taxon>
        <taxon>Actinomycetes</taxon>
        <taxon>Propionibacteriales</taxon>
        <taxon>Propionibacteriaceae</taxon>
        <taxon>Propionibacterium</taxon>
    </lineage>
</organism>
<comment type="similarity">
    <text evidence="1 6">Belongs to the TACO1 family.</text>
</comment>
<evidence type="ECO:0000256" key="2">
    <source>
        <dbReference type="ARBA" id="ARBA00022490"/>
    </source>
</evidence>
<evidence type="ECO:0000256" key="3">
    <source>
        <dbReference type="ARBA" id="ARBA00023015"/>
    </source>
</evidence>
<dbReference type="GO" id="GO:0005829">
    <property type="term" value="C:cytosol"/>
    <property type="evidence" value="ECO:0007669"/>
    <property type="project" value="TreeGrafter"/>
</dbReference>
<dbReference type="Pfam" id="PF01709">
    <property type="entry name" value="Transcrip_reg"/>
    <property type="match status" value="1"/>
</dbReference>
<accession>U2QUZ0</accession>
<name>U2QUZ0_9ACTN</name>
<evidence type="ECO:0000256" key="4">
    <source>
        <dbReference type="ARBA" id="ARBA00023125"/>
    </source>
</evidence>
<dbReference type="PANTHER" id="PTHR12532:SF6">
    <property type="entry name" value="TRANSCRIPTIONAL REGULATORY PROTEIN YEBC-RELATED"/>
    <property type="match status" value="1"/>
</dbReference>
<proteinExistence type="inferred from homology"/>
<feature type="region of interest" description="Disordered" evidence="7">
    <location>
        <begin position="1"/>
        <end position="22"/>
    </location>
</feature>
<dbReference type="NCBIfam" id="TIGR01033">
    <property type="entry name" value="YebC/PmpR family DNA-binding transcriptional regulator"/>
    <property type="match status" value="1"/>
</dbReference>
<keyword evidence="5 6" id="KW-0804">Transcription</keyword>
<keyword evidence="4 6" id="KW-0238">DNA-binding</keyword>
<dbReference type="InterPro" id="IPR002876">
    <property type="entry name" value="Transcrip_reg_TACO1-like"/>
</dbReference>
<comment type="subcellular location">
    <subcellularLocation>
        <location evidence="6">Cytoplasm</location>
    </subcellularLocation>
</comment>
<keyword evidence="3 6" id="KW-0805">Transcription regulation</keyword>
<feature type="domain" description="TACO1/YebC-like N-terminal" evidence="9">
    <location>
        <begin position="34"/>
        <end position="105"/>
    </location>
</feature>
<dbReference type="Gene3D" id="3.30.70.980">
    <property type="match status" value="2"/>
</dbReference>
<protein>
    <recommendedName>
        <fullName evidence="6">Probable transcriptional regulatory protein HMPREF0682_2999</fullName>
    </recommendedName>
</protein>
<dbReference type="Proteomes" id="UP000017052">
    <property type="component" value="Unassembled WGS sequence"/>
</dbReference>
<dbReference type="InterPro" id="IPR017856">
    <property type="entry name" value="Integrase-like_N"/>
</dbReference>
<evidence type="ECO:0000313" key="10">
    <source>
        <dbReference type="EMBL" id="ERK60356.1"/>
    </source>
</evidence>
<sequence length="294" mass="32206">MRRRRRCAPPMGTSSARAAERVRTRGDLRMSGHSKWATTKHKKAAIDAKRGKLFAKLIKNVEVSARVGGGDPAGNPTLYDAIQKAKKNSVPNDNIDRAVRRGSGEGADAVSYEEIMYEAYGPAGVAILIECLTDNRNRAVADVRTAVTRNGATMADGGSVQRLFDRKGIVTVPRTFEVEEGRRSVERTVDEDQLLEATIDAAVEDLRDQGDVFELVCDPNDLVEVRKAVQAAGLDYDSAEVSFVASFNQTVDDVDEATKLERIIDAVEDLDDVQNVYSNAEYSPQVEEALAEQE</sequence>
<evidence type="ECO:0000256" key="6">
    <source>
        <dbReference type="HAMAP-Rule" id="MF_00693"/>
    </source>
</evidence>
<dbReference type="InterPro" id="IPR029072">
    <property type="entry name" value="YebC-like"/>
</dbReference>
<dbReference type="InterPro" id="IPR048300">
    <property type="entry name" value="TACO1_YebC-like_2nd/3rd_dom"/>
</dbReference>
<dbReference type="GO" id="GO:0003677">
    <property type="term" value="F:DNA binding"/>
    <property type="evidence" value="ECO:0007669"/>
    <property type="project" value="UniProtKB-UniRule"/>
</dbReference>
<comment type="caution">
    <text evidence="10">The sequence shown here is derived from an EMBL/GenBank/DDBJ whole genome shotgun (WGS) entry which is preliminary data.</text>
</comment>
<gene>
    <name evidence="10" type="ORF">HMPREF0682_2999</name>
</gene>
<dbReference type="HAMAP" id="MF_00693">
    <property type="entry name" value="Transcrip_reg_TACO1"/>
    <property type="match status" value="1"/>
</dbReference>
<dbReference type="Gene3D" id="1.10.10.200">
    <property type="match status" value="1"/>
</dbReference>
<evidence type="ECO:0000256" key="5">
    <source>
        <dbReference type="ARBA" id="ARBA00023163"/>
    </source>
</evidence>
<evidence type="ECO:0000259" key="8">
    <source>
        <dbReference type="Pfam" id="PF01709"/>
    </source>
</evidence>
<feature type="domain" description="TACO1/YebC-like second and third" evidence="8">
    <location>
        <begin position="112"/>
        <end position="280"/>
    </location>
</feature>
<evidence type="ECO:0000259" key="9">
    <source>
        <dbReference type="Pfam" id="PF20772"/>
    </source>
</evidence>
<dbReference type="InterPro" id="IPR049083">
    <property type="entry name" value="TACO1_YebC_N"/>
</dbReference>
<dbReference type="EMBL" id="ACVN02000088">
    <property type="protein sequence ID" value="ERK60356.1"/>
    <property type="molecule type" value="Genomic_DNA"/>
</dbReference>
<dbReference type="NCBIfam" id="NF009044">
    <property type="entry name" value="PRK12378.1"/>
    <property type="match status" value="1"/>
</dbReference>